<dbReference type="RefSeq" id="WP_008295346.1">
    <property type="nucleotide sequence ID" value="NZ_CM002299.1"/>
</dbReference>
<organism evidence="1 2">
    <name type="scientific">Congregibacter litoralis KT71</name>
    <dbReference type="NCBI Taxonomy" id="314285"/>
    <lineage>
        <taxon>Bacteria</taxon>
        <taxon>Pseudomonadati</taxon>
        <taxon>Pseudomonadota</taxon>
        <taxon>Gammaproteobacteria</taxon>
        <taxon>Cellvibrionales</taxon>
        <taxon>Halieaceae</taxon>
        <taxon>Congregibacter</taxon>
    </lineage>
</organism>
<name>A4A802_9GAMM</name>
<dbReference type="STRING" id="314285.KT71_14544"/>
<dbReference type="InterPro" id="IPR052164">
    <property type="entry name" value="Anthracycline_SecMetBiosynth"/>
</dbReference>
<dbReference type="PANTHER" id="PTHR33993">
    <property type="entry name" value="GLYOXALASE-RELATED"/>
    <property type="match status" value="1"/>
</dbReference>
<reference evidence="1 2" key="1">
    <citation type="journal article" date="2007" name="Proc. Natl. Acad. Sci. U.S.A.">
        <title>Characterization of a marine gammaproteobacterium capable of aerobic anoxygenic photosynthesis.</title>
        <authorList>
            <person name="Fuchs B.M."/>
            <person name="Spring S."/>
            <person name="Teeling H."/>
            <person name="Quast C."/>
            <person name="Wulf J."/>
            <person name="Schattenhofer M."/>
            <person name="Yan S."/>
            <person name="Ferriera S."/>
            <person name="Johnson J."/>
            <person name="Glockner F.O."/>
            <person name="Amann R."/>
        </authorList>
    </citation>
    <scope>NUCLEOTIDE SEQUENCE [LARGE SCALE GENOMIC DNA]</scope>
    <source>
        <strain evidence="1">KT71</strain>
    </source>
</reference>
<comment type="caution">
    <text evidence="1">The sequence shown here is derived from an EMBL/GenBank/DDBJ whole genome shotgun (WGS) entry which is preliminary data.</text>
</comment>
<dbReference type="eggNOG" id="COG3324">
    <property type="taxonomic scope" value="Bacteria"/>
</dbReference>
<dbReference type="PANTHER" id="PTHR33993:SF14">
    <property type="entry name" value="GB|AAF24581.1"/>
    <property type="match status" value="1"/>
</dbReference>
<dbReference type="HOGENOM" id="CLU_069623_1_0_6"/>
<dbReference type="InterPro" id="IPR029068">
    <property type="entry name" value="Glyas_Bleomycin-R_OHBP_Dase"/>
</dbReference>
<dbReference type="SUPFAM" id="SSF54593">
    <property type="entry name" value="Glyoxalase/Bleomycin resistance protein/Dihydroxybiphenyl dioxygenase"/>
    <property type="match status" value="2"/>
</dbReference>
<dbReference type="OrthoDB" id="9793039at2"/>
<dbReference type="CDD" id="cd07247">
    <property type="entry name" value="SgaA_N_like"/>
    <property type="match status" value="1"/>
</dbReference>
<evidence type="ECO:0000313" key="1">
    <source>
        <dbReference type="EMBL" id="EAQ97797.1"/>
    </source>
</evidence>
<keyword evidence="2" id="KW-1185">Reference proteome</keyword>
<sequence length="302" mass="32341">MHRLFLFGFGLVLTACSAIQYNLPPVASETDGERRAGKFIWHDLISDDPAGTEAFYGELFGWEFRSLELLGASYWVISLDGKPIAGMVDQSGLAAQRDISQWMSVLSVADPDVAVTIVREEGGQVLREPVSIGDRGTIAVFADAQGAHFATLTTVTGDPVDEELLPPEGAFLWHELWTADVVDAADFYARLGNLDTSAGDSEGVAGADAIEYRLLRSGKLTRGGIRSLPQDDMPSLWMPYLRVETLARLELLLARVPALGGEVLVSAVARPAGGHVAVIAGPSGAPVALQTWGNDQPLIEDI</sequence>
<dbReference type="PROSITE" id="PS51257">
    <property type="entry name" value="PROKAR_LIPOPROTEIN"/>
    <property type="match status" value="1"/>
</dbReference>
<accession>A4A802</accession>
<evidence type="ECO:0000313" key="2">
    <source>
        <dbReference type="Proteomes" id="UP000019205"/>
    </source>
</evidence>
<dbReference type="Gene3D" id="3.10.180.10">
    <property type="entry name" value="2,3-Dihydroxybiphenyl 1,2-Dioxygenase, domain 1"/>
    <property type="match status" value="2"/>
</dbReference>
<proteinExistence type="predicted"/>
<protein>
    <submittedName>
        <fullName evidence="1">Putative enzyme</fullName>
    </submittedName>
</protein>
<gene>
    <name evidence="1" type="ORF">KT71_14544</name>
</gene>
<dbReference type="Proteomes" id="UP000019205">
    <property type="component" value="Chromosome"/>
</dbReference>
<dbReference type="EMBL" id="AAOA02000001">
    <property type="protein sequence ID" value="EAQ97797.1"/>
    <property type="molecule type" value="Genomic_DNA"/>
</dbReference>
<reference evidence="1 2" key="2">
    <citation type="journal article" date="2009" name="PLoS ONE">
        <title>The photosynthetic apparatus and its regulation in the aerobic gammaproteobacterium Congregibacter litoralis gen. nov., sp. nov.</title>
        <authorList>
            <person name="Spring S."/>
            <person name="Lunsdorf H."/>
            <person name="Fuchs B.M."/>
            <person name="Tindall B.J."/>
        </authorList>
    </citation>
    <scope>NUCLEOTIDE SEQUENCE [LARGE SCALE GENOMIC DNA]</scope>
    <source>
        <strain evidence="1">KT71</strain>
    </source>
</reference>
<dbReference type="AlphaFoldDB" id="A4A802"/>